<dbReference type="OrthoDB" id="2576549at2759"/>
<feature type="compositionally biased region" description="Basic and acidic residues" evidence="1">
    <location>
        <begin position="225"/>
        <end position="239"/>
    </location>
</feature>
<organism evidence="2 3">
    <name type="scientific">Cryptococcus deneoformans (strain JEC21 / ATCC MYA-565)</name>
    <name type="common">Cryptococcus neoformans var. neoformans serotype D</name>
    <dbReference type="NCBI Taxonomy" id="214684"/>
    <lineage>
        <taxon>Eukaryota</taxon>
        <taxon>Fungi</taxon>
        <taxon>Dikarya</taxon>
        <taxon>Basidiomycota</taxon>
        <taxon>Agaricomycotina</taxon>
        <taxon>Tremellomycetes</taxon>
        <taxon>Tremellales</taxon>
        <taxon>Cryptococcaceae</taxon>
        <taxon>Cryptococcus</taxon>
        <taxon>Cryptococcus neoformans species complex</taxon>
    </lineage>
</organism>
<dbReference type="AlphaFoldDB" id="A0A0S2LIP9"/>
<evidence type="ECO:0000256" key="1">
    <source>
        <dbReference type="SAM" id="MobiDB-lite"/>
    </source>
</evidence>
<evidence type="ECO:0000313" key="2">
    <source>
        <dbReference type="EMBL" id="ALO60414.1"/>
    </source>
</evidence>
<dbReference type="PaxDb" id="214684-A0A0S2LIP9"/>
<feature type="compositionally biased region" description="Basic and acidic residues" evidence="1">
    <location>
        <begin position="90"/>
        <end position="102"/>
    </location>
</feature>
<protein>
    <submittedName>
        <fullName evidence="2">Uncharacterized protein</fullName>
    </submittedName>
</protein>
<evidence type="ECO:0000313" key="3">
    <source>
        <dbReference type="Proteomes" id="UP000002149"/>
    </source>
</evidence>
<dbReference type="InParanoid" id="A0A0S2LIP9"/>
<feature type="compositionally biased region" description="Pro residues" evidence="1">
    <location>
        <begin position="189"/>
        <end position="202"/>
    </location>
</feature>
<keyword evidence="3" id="KW-1185">Reference proteome</keyword>
<proteinExistence type="predicted"/>
<dbReference type="Proteomes" id="UP000002149">
    <property type="component" value="Chromosome 2"/>
</dbReference>
<dbReference type="KEGG" id="cne:CNB04185"/>
<name>A0A0S2LIP9_CRYD1</name>
<dbReference type="GeneID" id="36392750"/>
<sequence>MPQTAPQQLPAPTTEALAFSASLFTSSIASWIPPNFGVTKSETDKQADFELALKEEKGGRLGLGHPLIDAPRKSGDSRGGNGLAGLSKKLGNDKKNKDKEDGGSLPQQQPEDVDEEESRVKSVGKGKKSVNGVLDMFGGKKKRKAEQQVHPLAQQQEQQTAQTPLSKASTPSQDDKEQKQPPLSNPQSPVIPPEPSTPPPASSPGGSGIFPFQGPLALESPIAKKMMEERITRKRRAEEVDQEEEEGSGRKERSQSLLESQTDTPSKKQDQGPKSKTQIRREARKRAKLSQLQSAE</sequence>
<dbReference type="EMBL" id="AE017342">
    <property type="protein sequence ID" value="ALO60414.1"/>
    <property type="molecule type" value="Genomic_DNA"/>
</dbReference>
<feature type="region of interest" description="Disordered" evidence="1">
    <location>
        <begin position="55"/>
        <end position="296"/>
    </location>
</feature>
<dbReference type="VEuPathDB" id="FungiDB:CNB04185"/>
<accession>A0A0S2LIP9</accession>
<feature type="compositionally biased region" description="Low complexity" evidence="1">
    <location>
        <begin position="153"/>
        <end position="163"/>
    </location>
</feature>
<gene>
    <name evidence="2" type="ordered locus">CNB04185</name>
</gene>
<reference evidence="2 3" key="1">
    <citation type="journal article" date="2005" name="Science">
        <title>The genome of the basidiomycetous yeast and human pathogen Cryptococcus neoformans.</title>
        <authorList>
            <person name="Loftus B.J."/>
            <person name="Fung E."/>
            <person name="Roncaglia P."/>
            <person name="Rowley D."/>
            <person name="Amedeo P."/>
            <person name="Bruno D."/>
            <person name="Vamathevan J."/>
            <person name="Miranda M."/>
            <person name="Anderson I.J."/>
            <person name="Fraser J.A."/>
            <person name="Allen J.E."/>
            <person name="Bosdet I.E."/>
            <person name="Brent M.R."/>
            <person name="Chiu R."/>
            <person name="Doering T.L."/>
            <person name="Donlin M.J."/>
            <person name="D'Souza C.A."/>
            <person name="Fox D.S."/>
            <person name="Grinberg V."/>
            <person name="Fu J."/>
            <person name="Fukushima M."/>
            <person name="Haas B.J."/>
            <person name="Huang J.C."/>
            <person name="Janbon G."/>
            <person name="Jones S.J."/>
            <person name="Koo H.L."/>
            <person name="Krzywinski M.I."/>
            <person name="Kwon-Chung J.K."/>
            <person name="Lengeler K.B."/>
            <person name="Maiti R."/>
            <person name="Marra M.A."/>
            <person name="Marra R.E."/>
            <person name="Mathewson C.A."/>
            <person name="Mitchell T.G."/>
            <person name="Pertea M."/>
            <person name="Riggs F.R."/>
            <person name="Salzberg S.L."/>
            <person name="Schein J.E."/>
            <person name="Shvartsbeyn A."/>
            <person name="Shin H."/>
            <person name="Shumway M."/>
            <person name="Specht C.A."/>
            <person name="Suh B.B."/>
            <person name="Tenney A."/>
            <person name="Utterback T.R."/>
            <person name="Wickes B.L."/>
            <person name="Wortman J.R."/>
            <person name="Wye N.H."/>
            <person name="Kronstad J.W."/>
            <person name="Lodge J.K."/>
            <person name="Heitman J."/>
            <person name="Davis R.W."/>
            <person name="Fraser C.M."/>
            <person name="Hyman R.W."/>
        </authorList>
    </citation>
    <scope>NUCLEOTIDE SEQUENCE [LARGE SCALE GENOMIC DNA]</scope>
    <source>
        <strain evidence="3">JEC21 / ATCC MYA-565</strain>
    </source>
</reference>
<dbReference type="RefSeq" id="XP_024514234.1">
    <property type="nucleotide sequence ID" value="XM_024658765.1"/>
</dbReference>